<dbReference type="AlphaFoldDB" id="A0A151NQT5"/>
<gene>
    <name evidence="1" type="ORF">Y1Q_0000115</name>
</gene>
<keyword evidence="2" id="KW-1185">Reference proteome</keyword>
<dbReference type="EMBL" id="AKHW03002379">
    <property type="protein sequence ID" value="KYO39103.1"/>
    <property type="molecule type" value="Genomic_DNA"/>
</dbReference>
<comment type="caution">
    <text evidence="1">The sequence shown here is derived from an EMBL/GenBank/DDBJ whole genome shotgun (WGS) entry which is preliminary data.</text>
</comment>
<evidence type="ECO:0000313" key="2">
    <source>
        <dbReference type="Proteomes" id="UP000050525"/>
    </source>
</evidence>
<protein>
    <submittedName>
        <fullName evidence="1">Uncharacterized protein</fullName>
    </submittedName>
</protein>
<name>A0A151NQT5_ALLMI</name>
<proteinExistence type="predicted"/>
<evidence type="ECO:0000313" key="1">
    <source>
        <dbReference type="EMBL" id="KYO39103.1"/>
    </source>
</evidence>
<organism evidence="1 2">
    <name type="scientific">Alligator mississippiensis</name>
    <name type="common">American alligator</name>
    <dbReference type="NCBI Taxonomy" id="8496"/>
    <lineage>
        <taxon>Eukaryota</taxon>
        <taxon>Metazoa</taxon>
        <taxon>Chordata</taxon>
        <taxon>Craniata</taxon>
        <taxon>Vertebrata</taxon>
        <taxon>Euteleostomi</taxon>
        <taxon>Archelosauria</taxon>
        <taxon>Archosauria</taxon>
        <taxon>Crocodylia</taxon>
        <taxon>Alligatoridae</taxon>
        <taxon>Alligatorinae</taxon>
        <taxon>Alligator</taxon>
    </lineage>
</organism>
<dbReference type="Proteomes" id="UP000050525">
    <property type="component" value="Unassembled WGS sequence"/>
</dbReference>
<accession>A0A151NQT5</accession>
<sequence>MEDLPIYDLTSGWRSNCIREWRDCSHLKTKIALALLDPPKSLCTDGIGRCESSLEEQLKITCSSKSTKPQCECSESEKNHVVFIVISFYNVMDSEQCHLWGINPPGEAFCFLILLKQKQGVCKSKNNQENAWQELLATVLSPESRGTLASPYLHRPVYRQILMRHIHIHILHLMVEHLLPEPELSSQYGNEQSYPRTFQIQLVEYGGCSFEDSLLL</sequence>
<reference evidence="1 2" key="1">
    <citation type="journal article" date="2012" name="Genome Biol.">
        <title>Sequencing three crocodilian genomes to illuminate the evolution of archosaurs and amniotes.</title>
        <authorList>
            <person name="St John J.A."/>
            <person name="Braun E.L."/>
            <person name="Isberg S.R."/>
            <person name="Miles L.G."/>
            <person name="Chong A.Y."/>
            <person name="Gongora J."/>
            <person name="Dalzell P."/>
            <person name="Moran C."/>
            <person name="Bed'hom B."/>
            <person name="Abzhanov A."/>
            <person name="Burgess S.C."/>
            <person name="Cooksey A.M."/>
            <person name="Castoe T.A."/>
            <person name="Crawford N.G."/>
            <person name="Densmore L.D."/>
            <person name="Drew J.C."/>
            <person name="Edwards S.V."/>
            <person name="Faircloth B.C."/>
            <person name="Fujita M.K."/>
            <person name="Greenwold M.J."/>
            <person name="Hoffmann F.G."/>
            <person name="Howard J.M."/>
            <person name="Iguchi T."/>
            <person name="Janes D.E."/>
            <person name="Khan S.Y."/>
            <person name="Kohno S."/>
            <person name="de Koning A.J."/>
            <person name="Lance S.L."/>
            <person name="McCarthy F.M."/>
            <person name="McCormack J.E."/>
            <person name="Merchant M.E."/>
            <person name="Peterson D.G."/>
            <person name="Pollock D.D."/>
            <person name="Pourmand N."/>
            <person name="Raney B.J."/>
            <person name="Roessler K.A."/>
            <person name="Sanford J.R."/>
            <person name="Sawyer R.H."/>
            <person name="Schmidt C.J."/>
            <person name="Triplett E.W."/>
            <person name="Tuberville T.D."/>
            <person name="Venegas-Anaya M."/>
            <person name="Howard J.T."/>
            <person name="Jarvis E.D."/>
            <person name="Guillette L.J.Jr."/>
            <person name="Glenn T.C."/>
            <person name="Green R.E."/>
            <person name="Ray D.A."/>
        </authorList>
    </citation>
    <scope>NUCLEOTIDE SEQUENCE [LARGE SCALE GENOMIC DNA]</scope>
    <source>
        <strain evidence="1">KSC_2009_1</strain>
    </source>
</reference>